<dbReference type="PANTHER" id="PTHR30137:SF8">
    <property type="entry name" value="BLR5498 PROTEIN"/>
    <property type="match status" value="1"/>
</dbReference>
<evidence type="ECO:0000256" key="1">
    <source>
        <dbReference type="ARBA" id="ARBA00023002"/>
    </source>
</evidence>
<proteinExistence type="predicted"/>
<keyword evidence="5" id="KW-1185">Reference proteome</keyword>
<dbReference type="PANTHER" id="PTHR30137">
    <property type="entry name" value="LUCIFERASE-LIKE MONOOXYGENASE"/>
    <property type="match status" value="1"/>
</dbReference>
<protein>
    <submittedName>
        <fullName evidence="4">LLM class flavin-dependent oxidoreductase</fullName>
    </submittedName>
</protein>
<accession>A0ABT0K0S2</accession>
<sequence length="384" mass="43346">MKLDLLYEFQPKIGPYAEPFPHGQKKAEQQTYQEALAEISYADTLGFQTAWVVEHHFRQGRSASPSNEAVLAALSQRTRNIRLGFGVVLLPAGFQHPVRVAEKVATVDLLSGGRVEWGTGRSTPNEQLAFGVPADDRSRELWQEAFEFVIAAWTNEKLSWKSPSIDFPERFITPRPYQDPHPPAWLAAASETSAFNAGRLGLGLLSFALMQPVSKMAEHIATYRRGQAECITPLPAFANDRVGAYTLVHCTDDPEEAARYGLWDSVRWWYQNLAEFTLEWELAHLSAEEKAQVFPLLEPTIRGDIDIRSYTEQDMVIIGTPEECLEKILRYEQAGVDQLLCYTQFGTLPHEKVLRSIELLGTKVIPELENRGHRVDYEKLFGGV</sequence>
<dbReference type="RefSeq" id="WP_248825419.1">
    <property type="nucleotide sequence ID" value="NZ_JALKFT010000014.1"/>
</dbReference>
<dbReference type="InterPro" id="IPR036661">
    <property type="entry name" value="Luciferase-like_sf"/>
</dbReference>
<dbReference type="EMBL" id="JALKFT010000014">
    <property type="protein sequence ID" value="MCK9877134.1"/>
    <property type="molecule type" value="Genomic_DNA"/>
</dbReference>
<dbReference type="InterPro" id="IPR050766">
    <property type="entry name" value="Bact_Lucif_Oxidored"/>
</dbReference>
<dbReference type="Proteomes" id="UP001201873">
    <property type="component" value="Unassembled WGS sequence"/>
</dbReference>
<evidence type="ECO:0000313" key="4">
    <source>
        <dbReference type="EMBL" id="MCK9877134.1"/>
    </source>
</evidence>
<dbReference type="Gene3D" id="3.20.20.30">
    <property type="entry name" value="Luciferase-like domain"/>
    <property type="match status" value="1"/>
</dbReference>
<dbReference type="Pfam" id="PF00296">
    <property type="entry name" value="Bac_luciferase"/>
    <property type="match status" value="1"/>
</dbReference>
<gene>
    <name evidence="4" type="ORF">MXD59_15355</name>
</gene>
<dbReference type="SUPFAM" id="SSF51679">
    <property type="entry name" value="Bacterial luciferase-like"/>
    <property type="match status" value="1"/>
</dbReference>
<comment type="caution">
    <text evidence="4">The sequence shown here is derived from an EMBL/GenBank/DDBJ whole genome shotgun (WGS) entry which is preliminary data.</text>
</comment>
<reference evidence="4 5" key="1">
    <citation type="submission" date="2022-04" db="EMBL/GenBank/DDBJ databases">
        <title>Genome diversity in the genus Frankia.</title>
        <authorList>
            <person name="Carlos-Shanley C."/>
            <person name="Hahn D."/>
        </authorList>
    </citation>
    <scope>NUCLEOTIDE SEQUENCE [LARGE SCALE GENOMIC DNA]</scope>
    <source>
        <strain evidence="4 5">Ag45/Mut15</strain>
    </source>
</reference>
<evidence type="ECO:0000259" key="3">
    <source>
        <dbReference type="Pfam" id="PF00296"/>
    </source>
</evidence>
<keyword evidence="2" id="KW-0503">Monooxygenase</keyword>
<evidence type="ECO:0000256" key="2">
    <source>
        <dbReference type="ARBA" id="ARBA00023033"/>
    </source>
</evidence>
<name>A0ABT0K0S2_9ACTN</name>
<organism evidence="4 5">
    <name type="scientific">Frankia umida</name>
    <dbReference type="NCBI Taxonomy" id="573489"/>
    <lineage>
        <taxon>Bacteria</taxon>
        <taxon>Bacillati</taxon>
        <taxon>Actinomycetota</taxon>
        <taxon>Actinomycetes</taxon>
        <taxon>Frankiales</taxon>
        <taxon>Frankiaceae</taxon>
        <taxon>Frankia</taxon>
    </lineage>
</organism>
<keyword evidence="1" id="KW-0560">Oxidoreductase</keyword>
<feature type="domain" description="Luciferase-like" evidence="3">
    <location>
        <begin position="22"/>
        <end position="338"/>
    </location>
</feature>
<dbReference type="InterPro" id="IPR011251">
    <property type="entry name" value="Luciferase-like_dom"/>
</dbReference>
<evidence type="ECO:0000313" key="5">
    <source>
        <dbReference type="Proteomes" id="UP001201873"/>
    </source>
</evidence>